<dbReference type="PATRIC" id="fig|1293439.3.peg.2771"/>
<dbReference type="Pfam" id="PF08975">
    <property type="entry name" value="2H-phosphodiest"/>
    <property type="match status" value="1"/>
</dbReference>
<dbReference type="InterPro" id="IPR015069">
    <property type="entry name" value="2H-PEstase_DUF1868"/>
</dbReference>
<accession>A0A0F5QJN8</accession>
<comment type="caution">
    <text evidence="2">The sequence shown here is derived from an EMBL/GenBank/DDBJ whole genome shotgun (WGS) entry which is preliminary data.</text>
</comment>
<proteinExistence type="predicted"/>
<feature type="domain" description="DUF1868" evidence="1">
    <location>
        <begin position="27"/>
        <end position="139"/>
    </location>
</feature>
<reference evidence="2 3" key="1">
    <citation type="submission" date="2015-03" db="EMBL/GenBank/DDBJ databases">
        <authorList>
            <person name="Lepp D."/>
            <person name="Hassan Y.I."/>
            <person name="Li X.-Z."/>
            <person name="Zhou T."/>
        </authorList>
    </citation>
    <scope>NUCLEOTIDE SEQUENCE [LARGE SCALE GENOMIC DNA]</scope>
    <source>
        <strain evidence="2 3">E84</strain>
    </source>
</reference>
<gene>
    <name evidence="2" type="ORF">WH87_02030</name>
</gene>
<dbReference type="SUPFAM" id="SSF55144">
    <property type="entry name" value="LigT-like"/>
    <property type="match status" value="1"/>
</dbReference>
<sequence length="239" mass="26713">MPLDLATLAQHYGRSQHPAPPYHLGTRYNGAGEFLPEPGNTIVSHLVAGSETEKALIEAQQSLLAMPEAHKLAFTPIESYHMTLFQGILEGRRKAPYWPEDVAEDTAIAEMTALYQQRLVGFEGGPRFSVEVTAVLPTGLIVDGVSETDRRVMAAWRDKLAELFGYRHPDHDSYKFHITMAYMADWLDDEGLPGWCDTLNAIAEDIRARAPVLELRAPAFCSFADMKWFEELVVLQPKG</sequence>
<dbReference type="Gene3D" id="3.90.1140.10">
    <property type="entry name" value="Cyclic phosphodiesterase"/>
    <property type="match status" value="1"/>
</dbReference>
<name>A0A0F5QJN8_9HYPH</name>
<evidence type="ECO:0000259" key="1">
    <source>
        <dbReference type="Pfam" id="PF08975"/>
    </source>
</evidence>
<dbReference type="EMBL" id="LANJ01000004">
    <property type="protein sequence ID" value="KKC40956.1"/>
    <property type="molecule type" value="Genomic_DNA"/>
</dbReference>
<dbReference type="OrthoDB" id="151828at2"/>
<protein>
    <recommendedName>
        <fullName evidence="1">DUF1868 domain-containing protein</fullName>
    </recommendedName>
</protein>
<organism evidence="2 3">
    <name type="scientific">Devosia epidermidihirudinis</name>
    <dbReference type="NCBI Taxonomy" id="1293439"/>
    <lineage>
        <taxon>Bacteria</taxon>
        <taxon>Pseudomonadati</taxon>
        <taxon>Pseudomonadota</taxon>
        <taxon>Alphaproteobacteria</taxon>
        <taxon>Hyphomicrobiales</taxon>
        <taxon>Devosiaceae</taxon>
        <taxon>Devosia</taxon>
    </lineage>
</organism>
<dbReference type="InterPro" id="IPR009097">
    <property type="entry name" value="Cyclic_Pdiesterase"/>
</dbReference>
<evidence type="ECO:0000313" key="3">
    <source>
        <dbReference type="Proteomes" id="UP000033411"/>
    </source>
</evidence>
<evidence type="ECO:0000313" key="2">
    <source>
        <dbReference type="EMBL" id="KKC40956.1"/>
    </source>
</evidence>
<keyword evidence="3" id="KW-1185">Reference proteome</keyword>
<dbReference type="Proteomes" id="UP000033411">
    <property type="component" value="Unassembled WGS sequence"/>
</dbReference>
<dbReference type="STRING" id="1293439.WH87_02030"/>
<dbReference type="RefSeq" id="WP_046140045.1">
    <property type="nucleotide sequence ID" value="NZ_LANJ01000004.1"/>
</dbReference>
<dbReference type="AlphaFoldDB" id="A0A0F5QJN8"/>